<organism evidence="3 4">
    <name type="scientific">Roseofilum reptotaenium AO1-A</name>
    <dbReference type="NCBI Taxonomy" id="1925591"/>
    <lineage>
        <taxon>Bacteria</taxon>
        <taxon>Bacillati</taxon>
        <taxon>Cyanobacteriota</taxon>
        <taxon>Cyanophyceae</taxon>
        <taxon>Desertifilales</taxon>
        <taxon>Desertifilaceae</taxon>
        <taxon>Roseofilum</taxon>
    </lineage>
</organism>
<dbReference type="STRING" id="1925591.BI308_07445"/>
<feature type="domain" description="VOC" evidence="2">
    <location>
        <begin position="5"/>
        <end position="120"/>
    </location>
</feature>
<comment type="caution">
    <text evidence="3">The sequence shown here is derived from an EMBL/GenBank/DDBJ whole genome shotgun (WGS) entry which is preliminary data.</text>
</comment>
<dbReference type="SUPFAM" id="SSF54593">
    <property type="entry name" value="Glyoxalase/Bleomycin resistance protein/Dihydroxybiphenyl dioxygenase"/>
    <property type="match status" value="1"/>
</dbReference>
<dbReference type="EMBL" id="MLAW01000009">
    <property type="protein sequence ID" value="OJJ26225.1"/>
    <property type="molecule type" value="Genomic_DNA"/>
</dbReference>
<proteinExistence type="predicted"/>
<dbReference type="PANTHER" id="PTHR21366:SF22">
    <property type="entry name" value="VOC DOMAIN-CONTAINING PROTEIN"/>
    <property type="match status" value="1"/>
</dbReference>
<dbReference type="InterPro" id="IPR050383">
    <property type="entry name" value="GlyoxalaseI/FosfomycinResist"/>
</dbReference>
<dbReference type="Proteomes" id="UP000183940">
    <property type="component" value="Unassembled WGS sequence"/>
</dbReference>
<dbReference type="PANTHER" id="PTHR21366">
    <property type="entry name" value="GLYOXALASE FAMILY PROTEIN"/>
    <property type="match status" value="1"/>
</dbReference>
<gene>
    <name evidence="3" type="ORF">BI308_07445</name>
</gene>
<evidence type="ECO:0000313" key="3">
    <source>
        <dbReference type="EMBL" id="OJJ26225.1"/>
    </source>
</evidence>
<dbReference type="PROSITE" id="PS00934">
    <property type="entry name" value="GLYOXALASE_I_1"/>
    <property type="match status" value="1"/>
</dbReference>
<accession>A0A1L9QU50</accession>
<reference evidence="3" key="1">
    <citation type="submission" date="2016-10" db="EMBL/GenBank/DDBJ databases">
        <title>CRISPR-Cas defence system in Roseofilum reptotaenium: evidence of a bacteriophage-cyanobacterium arms race in the coral black band disease.</title>
        <authorList>
            <person name="Buerger P."/>
            <person name="Wood-Charlson E.M."/>
            <person name="Weynberg K.D."/>
            <person name="Willis B."/>
            <person name="Van Oppen M.J."/>
        </authorList>
    </citation>
    <scope>NUCLEOTIDE SEQUENCE [LARGE SCALE GENOMIC DNA]</scope>
    <source>
        <strain evidence="3">AO1-A</strain>
    </source>
</reference>
<dbReference type="PROSITE" id="PS51819">
    <property type="entry name" value="VOC"/>
    <property type="match status" value="1"/>
</dbReference>
<dbReference type="AlphaFoldDB" id="A0A1L9QU50"/>
<dbReference type="InterPro" id="IPR037523">
    <property type="entry name" value="VOC_core"/>
</dbReference>
<evidence type="ECO:0000313" key="4">
    <source>
        <dbReference type="Proteomes" id="UP000183940"/>
    </source>
</evidence>
<protein>
    <submittedName>
        <fullName evidence="3">Glyoxalase</fullName>
    </submittedName>
</protein>
<sequence length="131" mass="15196">MKIIQSLHTAILVSDLDKAEHFYSSVLGLTKIDRQLKFPGIWYQIGHYQLHLMMHPDVEITRWNPEKWGRNAHIAFEIDSLEEVKQQLIAYGCNFKLSSSGRSALFTQDPDGNILELQQISRLSWDGEIER</sequence>
<dbReference type="InterPro" id="IPR018146">
    <property type="entry name" value="Glyoxalase_1_CS"/>
</dbReference>
<dbReference type="GO" id="GO:0046872">
    <property type="term" value="F:metal ion binding"/>
    <property type="evidence" value="ECO:0007669"/>
    <property type="project" value="UniProtKB-KW"/>
</dbReference>
<dbReference type="InterPro" id="IPR029068">
    <property type="entry name" value="Glyas_Bleomycin-R_OHBP_Dase"/>
</dbReference>
<dbReference type="InterPro" id="IPR004360">
    <property type="entry name" value="Glyas_Fos-R_dOase_dom"/>
</dbReference>
<name>A0A1L9QU50_9CYAN</name>
<keyword evidence="4" id="KW-1185">Reference proteome</keyword>
<dbReference type="Pfam" id="PF00903">
    <property type="entry name" value="Glyoxalase"/>
    <property type="match status" value="1"/>
</dbReference>
<evidence type="ECO:0000259" key="2">
    <source>
        <dbReference type="PROSITE" id="PS51819"/>
    </source>
</evidence>
<keyword evidence="1" id="KW-0479">Metal-binding</keyword>
<evidence type="ECO:0000256" key="1">
    <source>
        <dbReference type="ARBA" id="ARBA00022723"/>
    </source>
</evidence>
<dbReference type="Gene3D" id="3.10.180.10">
    <property type="entry name" value="2,3-Dihydroxybiphenyl 1,2-Dioxygenase, domain 1"/>
    <property type="match status" value="1"/>
</dbReference>
<dbReference type="GO" id="GO:0004462">
    <property type="term" value="F:lactoylglutathione lyase activity"/>
    <property type="evidence" value="ECO:0007669"/>
    <property type="project" value="InterPro"/>
</dbReference>